<keyword evidence="4 5" id="KW-0472">Membrane</keyword>
<comment type="subcellular location">
    <subcellularLocation>
        <location evidence="1">Cell membrane</location>
        <topology evidence="1">Multi-pass membrane protein</topology>
    </subcellularLocation>
</comment>
<organism evidence="7 8">
    <name type="scientific">Flavilitoribacter nigricans (strain ATCC 23147 / DSM 23189 / NBRC 102662 / NCIMB 1420 / SS-2)</name>
    <name type="common">Lewinella nigricans</name>
    <dbReference type="NCBI Taxonomy" id="1122177"/>
    <lineage>
        <taxon>Bacteria</taxon>
        <taxon>Pseudomonadati</taxon>
        <taxon>Bacteroidota</taxon>
        <taxon>Saprospiria</taxon>
        <taxon>Saprospirales</taxon>
        <taxon>Lewinellaceae</taxon>
        <taxon>Flavilitoribacter</taxon>
    </lineage>
</organism>
<evidence type="ECO:0000313" key="7">
    <source>
        <dbReference type="EMBL" id="PHN07651.1"/>
    </source>
</evidence>
<dbReference type="EMBL" id="PDUD01000009">
    <property type="protein sequence ID" value="PHN07651.1"/>
    <property type="molecule type" value="Genomic_DNA"/>
</dbReference>
<reference evidence="7 8" key="1">
    <citation type="submission" date="2017-10" db="EMBL/GenBank/DDBJ databases">
        <title>The draft genome sequence of Lewinella nigricans NBRC 102662.</title>
        <authorList>
            <person name="Wang K."/>
        </authorList>
    </citation>
    <scope>NUCLEOTIDE SEQUENCE [LARGE SCALE GENOMIC DNA]</scope>
    <source>
        <strain evidence="7 8">NBRC 102662</strain>
    </source>
</reference>
<feature type="domain" description="DUF4328" evidence="6">
    <location>
        <begin position="45"/>
        <end position="200"/>
    </location>
</feature>
<evidence type="ECO:0000256" key="1">
    <source>
        <dbReference type="ARBA" id="ARBA00004651"/>
    </source>
</evidence>
<evidence type="ECO:0000313" key="8">
    <source>
        <dbReference type="Proteomes" id="UP000223913"/>
    </source>
</evidence>
<proteinExistence type="predicted"/>
<feature type="transmembrane region" description="Helical" evidence="5">
    <location>
        <begin position="57"/>
        <end position="79"/>
    </location>
</feature>
<dbReference type="AlphaFoldDB" id="A0A2D0NGN2"/>
<dbReference type="RefSeq" id="WP_099149099.1">
    <property type="nucleotide sequence ID" value="NZ_PDUD01000009.1"/>
</dbReference>
<evidence type="ECO:0000256" key="5">
    <source>
        <dbReference type="SAM" id="Phobius"/>
    </source>
</evidence>
<dbReference type="Pfam" id="PF14219">
    <property type="entry name" value="DUF4328"/>
    <property type="match status" value="1"/>
</dbReference>
<keyword evidence="8" id="KW-1185">Reference proteome</keyword>
<evidence type="ECO:0000256" key="3">
    <source>
        <dbReference type="ARBA" id="ARBA00022989"/>
    </source>
</evidence>
<evidence type="ECO:0000259" key="6">
    <source>
        <dbReference type="Pfam" id="PF14219"/>
    </source>
</evidence>
<accession>A0A2D0NGN2</accession>
<dbReference type="OrthoDB" id="762068at2"/>
<protein>
    <recommendedName>
        <fullName evidence="6">DUF4328 domain-containing protein</fullName>
    </recommendedName>
</protein>
<name>A0A2D0NGN2_FLAN2</name>
<keyword evidence="3 5" id="KW-1133">Transmembrane helix</keyword>
<feature type="transmembrane region" description="Helical" evidence="5">
    <location>
        <begin position="12"/>
        <end position="37"/>
    </location>
</feature>
<comment type="caution">
    <text evidence="7">The sequence shown here is derived from an EMBL/GenBank/DDBJ whole genome shotgun (WGS) entry which is preliminary data.</text>
</comment>
<evidence type="ECO:0000256" key="4">
    <source>
        <dbReference type="ARBA" id="ARBA00023136"/>
    </source>
</evidence>
<dbReference type="GO" id="GO:0005524">
    <property type="term" value="F:ATP binding"/>
    <property type="evidence" value="ECO:0007669"/>
    <property type="project" value="InterPro"/>
</dbReference>
<dbReference type="InterPro" id="IPR036640">
    <property type="entry name" value="ABC1_TM_sf"/>
</dbReference>
<dbReference type="InterPro" id="IPR025565">
    <property type="entry name" value="DUF4328"/>
</dbReference>
<evidence type="ECO:0000256" key="2">
    <source>
        <dbReference type="ARBA" id="ARBA00022692"/>
    </source>
</evidence>
<dbReference type="GO" id="GO:0005886">
    <property type="term" value="C:plasma membrane"/>
    <property type="evidence" value="ECO:0007669"/>
    <property type="project" value="UniProtKB-SubCell"/>
</dbReference>
<dbReference type="SUPFAM" id="SSF90123">
    <property type="entry name" value="ABC transporter transmembrane region"/>
    <property type="match status" value="1"/>
</dbReference>
<dbReference type="Proteomes" id="UP000223913">
    <property type="component" value="Unassembled WGS sequence"/>
</dbReference>
<gene>
    <name evidence="7" type="ORF">CRP01_06005</name>
</gene>
<sequence>METKLRPNQERARAIIIIFWVMLGVTVLLLISNFLQYRLLSSYDFDADQADSNDNRQMVLAFLFLAIYILSIVYFIRWFRRAYYNLHQVLPASRLQHTEGWAAGSWFVPILNLYRPYQIMEEIWEKTQLEYLDRPQIQGVQILGFWWALFLGNNFISRISSRLERDAETIDSLITVTFVDMLQAVVQIGAILITIKMIKETSSFEEKMYRHHHQEVDILDHLVDE</sequence>
<keyword evidence="2 5" id="KW-0812">Transmembrane</keyword>